<name>A0A8H4CHV0_COLGL</name>
<feature type="region of interest" description="Disordered" evidence="1">
    <location>
        <begin position="235"/>
        <end position="255"/>
    </location>
</feature>
<sequence length="428" mass="47208">MDALKNVINNVPDWVSQLDKMGDQIVQRQAQLAALASENTVKPLRNRGSTESLKQKDEYADATPAPVDETPATKSDMPEVASAPQDKEKTATNPSTPSSETPSALQQQTQNAFTQAQAYARAEVKKRVRTASVMSGEDNQSRYRSKTQVTVFYDEFVEKFFEDLVKFVSASRNMMRKAKMAAKVASIRRMAELEHGDEDDDAGDGTMKADTNASLAAAPADEALPSLRYMSARRMGAGRRGGPGPSYTRAGQAGGMGSNVPDVYDELDKHLEYVQGTAEHAAHQFLRDAHCREEIANIQRRLIETKELAVKEMDRIEKEEPDLLKVTSEPNKVRTLRPTSMRRELTPAKDSNPPITPRTLEVDARLEAESSSRTPVTRAVEVDMSAPLVADESPIEADNDVDEGIVDDVPPPRLNFRSTRAMRGPTAY</sequence>
<dbReference type="AlphaFoldDB" id="A0A8H4CHV0"/>
<protein>
    <submittedName>
        <fullName evidence="2">Uncharacterized protein</fullName>
    </submittedName>
</protein>
<evidence type="ECO:0000256" key="1">
    <source>
        <dbReference type="SAM" id="MobiDB-lite"/>
    </source>
</evidence>
<dbReference type="RefSeq" id="XP_045263081.1">
    <property type="nucleotide sequence ID" value="XM_045408391.1"/>
</dbReference>
<dbReference type="EMBL" id="WVTB01000052">
    <property type="protein sequence ID" value="KAF3803922.1"/>
    <property type="molecule type" value="Genomic_DNA"/>
</dbReference>
<reference evidence="2" key="2">
    <citation type="submission" date="2020-03" db="EMBL/GenBank/DDBJ databases">
        <authorList>
            <person name="Fu F.-F."/>
            <person name="Chen J."/>
        </authorList>
    </citation>
    <scope>NUCLEOTIDE SEQUENCE</scope>
    <source>
        <strain evidence="2">Lc1</strain>
    </source>
</reference>
<proteinExistence type="predicted"/>
<feature type="region of interest" description="Disordered" evidence="1">
    <location>
        <begin position="35"/>
        <end position="117"/>
    </location>
</feature>
<feature type="compositionally biased region" description="Low complexity" evidence="1">
    <location>
        <begin position="91"/>
        <end position="117"/>
    </location>
</feature>
<dbReference type="Proteomes" id="UP000613401">
    <property type="component" value="Unassembled WGS sequence"/>
</dbReference>
<evidence type="ECO:0000313" key="3">
    <source>
        <dbReference type="Proteomes" id="UP000613401"/>
    </source>
</evidence>
<feature type="region of interest" description="Disordered" evidence="1">
    <location>
        <begin position="389"/>
        <end position="428"/>
    </location>
</feature>
<accession>A0A8H4CHV0</accession>
<keyword evidence="3" id="KW-1185">Reference proteome</keyword>
<organism evidence="2 3">
    <name type="scientific">Colletotrichum gloeosporioides</name>
    <name type="common">Anthracnose fungus</name>
    <name type="synonym">Glomerella cingulata</name>
    <dbReference type="NCBI Taxonomy" id="474922"/>
    <lineage>
        <taxon>Eukaryota</taxon>
        <taxon>Fungi</taxon>
        <taxon>Dikarya</taxon>
        <taxon>Ascomycota</taxon>
        <taxon>Pezizomycotina</taxon>
        <taxon>Sordariomycetes</taxon>
        <taxon>Hypocreomycetidae</taxon>
        <taxon>Glomerellales</taxon>
        <taxon>Glomerellaceae</taxon>
        <taxon>Colletotrichum</taxon>
        <taxon>Colletotrichum gloeosporioides species complex</taxon>
    </lineage>
</organism>
<dbReference type="GeneID" id="69015566"/>
<feature type="region of interest" description="Disordered" evidence="1">
    <location>
        <begin position="194"/>
        <end position="217"/>
    </location>
</feature>
<evidence type="ECO:0000313" key="2">
    <source>
        <dbReference type="EMBL" id="KAF3803922.1"/>
    </source>
</evidence>
<comment type="caution">
    <text evidence="2">The sequence shown here is derived from an EMBL/GenBank/DDBJ whole genome shotgun (WGS) entry which is preliminary data.</text>
</comment>
<feature type="compositionally biased region" description="Acidic residues" evidence="1">
    <location>
        <begin position="393"/>
        <end position="406"/>
    </location>
</feature>
<gene>
    <name evidence="2" type="ORF">GCG54_00008425</name>
</gene>
<reference evidence="2" key="1">
    <citation type="journal article" date="2020" name="Phytopathology">
        <title>Genome sequence and comparative analysis of Colletotrichum gloeosporioides isolated from Liriodendron leaves.</title>
        <authorList>
            <person name="Fu F.F."/>
            <person name="Hao Z."/>
            <person name="Wang P."/>
            <person name="Lu Y."/>
            <person name="Xue L.J."/>
            <person name="Wei G."/>
            <person name="Tian Y."/>
            <person name="Baishi H."/>
            <person name="Xu H."/>
            <person name="Shi J."/>
            <person name="Cheng T."/>
            <person name="Wang G."/>
            <person name="Yi Y."/>
            <person name="Chen J."/>
        </authorList>
    </citation>
    <scope>NUCLEOTIDE SEQUENCE</scope>
    <source>
        <strain evidence="2">Lc1</strain>
    </source>
</reference>